<dbReference type="InterPro" id="IPR054722">
    <property type="entry name" value="PolX-like_BBD"/>
</dbReference>
<dbReference type="STRING" id="1507870.A0A1V8T8G7"/>
<keyword evidence="3" id="KW-1185">Reference proteome</keyword>
<organism evidence="2 3">
    <name type="scientific">Cryoendolithus antarcticus</name>
    <dbReference type="NCBI Taxonomy" id="1507870"/>
    <lineage>
        <taxon>Eukaryota</taxon>
        <taxon>Fungi</taxon>
        <taxon>Dikarya</taxon>
        <taxon>Ascomycota</taxon>
        <taxon>Pezizomycotina</taxon>
        <taxon>Dothideomycetes</taxon>
        <taxon>Dothideomycetidae</taxon>
        <taxon>Cladosporiales</taxon>
        <taxon>Cladosporiaceae</taxon>
        <taxon>Cryoendolithus</taxon>
    </lineage>
</organism>
<dbReference type="Pfam" id="PF22936">
    <property type="entry name" value="Pol_BBD"/>
    <property type="match status" value="1"/>
</dbReference>
<feature type="domain" description="Retrovirus-related Pol polyprotein from transposon TNT 1-94-like beta-barrel" evidence="1">
    <location>
        <begin position="11"/>
        <end position="94"/>
    </location>
</feature>
<dbReference type="InParanoid" id="A0A1V8T8G7"/>
<evidence type="ECO:0000313" key="3">
    <source>
        <dbReference type="Proteomes" id="UP000192596"/>
    </source>
</evidence>
<name>A0A1V8T8G7_9PEZI</name>
<reference evidence="3" key="1">
    <citation type="submission" date="2017-03" db="EMBL/GenBank/DDBJ databases">
        <title>Genomes of endolithic fungi from Antarctica.</title>
        <authorList>
            <person name="Coleine C."/>
            <person name="Masonjones S."/>
            <person name="Stajich J.E."/>
        </authorList>
    </citation>
    <scope>NUCLEOTIDE SEQUENCE [LARGE SCALE GENOMIC DNA]</scope>
    <source>
        <strain evidence="3">CCFEE 5527</strain>
    </source>
</reference>
<protein>
    <recommendedName>
        <fullName evidence="1">Retrovirus-related Pol polyprotein from transposon TNT 1-94-like beta-barrel domain-containing protein</fullName>
    </recommendedName>
</protein>
<evidence type="ECO:0000313" key="2">
    <source>
        <dbReference type="EMBL" id="OQO07703.1"/>
    </source>
</evidence>
<comment type="caution">
    <text evidence="2">The sequence shown here is derived from an EMBL/GenBank/DDBJ whole genome shotgun (WGS) entry which is preliminary data.</text>
</comment>
<dbReference type="PANTHER" id="PTHR40628">
    <property type="entry name" value="CHROMO DOMAIN-CONTAINING PROTEIN"/>
    <property type="match status" value="1"/>
</dbReference>
<dbReference type="PANTHER" id="PTHR40628:SF1">
    <property type="entry name" value="CHROMO DOMAIN-CONTAINING PROTEIN"/>
    <property type="match status" value="1"/>
</dbReference>
<evidence type="ECO:0000259" key="1">
    <source>
        <dbReference type="Pfam" id="PF22936"/>
    </source>
</evidence>
<accession>A0A1V8T8G7</accession>
<dbReference type="OrthoDB" id="4232400at2759"/>
<dbReference type="EMBL" id="NAJO01000014">
    <property type="protein sequence ID" value="OQO07703.1"/>
    <property type="molecule type" value="Genomic_DNA"/>
</dbReference>
<proteinExistence type="predicted"/>
<dbReference type="AlphaFoldDB" id="A0A1V8T8G7"/>
<dbReference type="Proteomes" id="UP000192596">
    <property type="component" value="Unassembled WGS sequence"/>
</dbReference>
<gene>
    <name evidence="2" type="ORF">B0A48_07400</name>
</gene>
<sequence length="227" mass="25630">MAPTGDAVKDWVWSNASNVHVANNREWFTIYTPFPTNIGSIMTSDTSKAEGVGTVELDMHLEPDTGTGETKTHKLILHNVLYAPHYICNIFASQAVPNLSGTWGGTGSQLIDGSTGQCIGLLDLVTLYKLWLVGQQAGQSSLDPTGHYVINAYWPEVDRRAWELHNIAGDTEPYTKKETAWLKKHWENEWHFVVPHGGKMHDEEDRRKARTQVRTTIINERVARMYR</sequence>